<sequence length="54" mass="6206">IEKSKVNGSLRGTDIHIDSEHEKEKLLKEVLSLRDENELLKKRIKKMAKFSTAA</sequence>
<dbReference type="AlphaFoldDB" id="A0A1A8WFY8"/>
<evidence type="ECO:0000313" key="2">
    <source>
        <dbReference type="Proteomes" id="UP000078560"/>
    </source>
</evidence>
<accession>A0A1A8WFY8</accession>
<feature type="non-terminal residue" evidence="1">
    <location>
        <position position="1"/>
    </location>
</feature>
<dbReference type="EMBL" id="FLQU01000974">
    <property type="protein sequence ID" value="SBS90709.1"/>
    <property type="molecule type" value="Genomic_DNA"/>
</dbReference>
<proteinExistence type="predicted"/>
<reference evidence="2" key="1">
    <citation type="submission" date="2016-05" db="EMBL/GenBank/DDBJ databases">
        <authorList>
            <person name="Naeem Raeece"/>
        </authorList>
    </citation>
    <scope>NUCLEOTIDE SEQUENCE [LARGE SCALE GENOMIC DNA]</scope>
</reference>
<gene>
    <name evidence="1" type="ORF">POVCU2_0063100</name>
</gene>
<dbReference type="Proteomes" id="UP000078560">
    <property type="component" value="Unassembled WGS sequence"/>
</dbReference>
<protein>
    <submittedName>
        <fullName evidence="1">Uncharacterized protein</fullName>
    </submittedName>
</protein>
<name>A0A1A8WFY8_PLAOA</name>
<evidence type="ECO:0000313" key="1">
    <source>
        <dbReference type="EMBL" id="SBS90709.1"/>
    </source>
</evidence>
<organism evidence="1 2">
    <name type="scientific">Plasmodium ovale curtisi</name>
    <dbReference type="NCBI Taxonomy" id="864141"/>
    <lineage>
        <taxon>Eukaryota</taxon>
        <taxon>Sar</taxon>
        <taxon>Alveolata</taxon>
        <taxon>Apicomplexa</taxon>
        <taxon>Aconoidasida</taxon>
        <taxon>Haemosporida</taxon>
        <taxon>Plasmodiidae</taxon>
        <taxon>Plasmodium</taxon>
        <taxon>Plasmodium (Plasmodium)</taxon>
    </lineage>
</organism>